<organism evidence="1 2">
    <name type="scientific">Pterulicium gracile</name>
    <dbReference type="NCBI Taxonomy" id="1884261"/>
    <lineage>
        <taxon>Eukaryota</taxon>
        <taxon>Fungi</taxon>
        <taxon>Dikarya</taxon>
        <taxon>Basidiomycota</taxon>
        <taxon>Agaricomycotina</taxon>
        <taxon>Agaricomycetes</taxon>
        <taxon>Agaricomycetidae</taxon>
        <taxon>Agaricales</taxon>
        <taxon>Pleurotineae</taxon>
        <taxon>Pterulaceae</taxon>
        <taxon>Pterulicium</taxon>
    </lineage>
</organism>
<evidence type="ECO:0000313" key="1">
    <source>
        <dbReference type="EMBL" id="TFK99005.1"/>
    </source>
</evidence>
<dbReference type="AlphaFoldDB" id="A0A5C3QAB9"/>
<gene>
    <name evidence="1" type="ORF">BDV98DRAFT_191981</name>
</gene>
<reference evidence="1 2" key="1">
    <citation type="journal article" date="2019" name="Nat. Ecol. Evol.">
        <title>Megaphylogeny resolves global patterns of mushroom evolution.</title>
        <authorList>
            <person name="Varga T."/>
            <person name="Krizsan K."/>
            <person name="Foldi C."/>
            <person name="Dima B."/>
            <person name="Sanchez-Garcia M."/>
            <person name="Sanchez-Ramirez S."/>
            <person name="Szollosi G.J."/>
            <person name="Szarkandi J.G."/>
            <person name="Papp V."/>
            <person name="Albert L."/>
            <person name="Andreopoulos W."/>
            <person name="Angelini C."/>
            <person name="Antonin V."/>
            <person name="Barry K.W."/>
            <person name="Bougher N.L."/>
            <person name="Buchanan P."/>
            <person name="Buyck B."/>
            <person name="Bense V."/>
            <person name="Catcheside P."/>
            <person name="Chovatia M."/>
            <person name="Cooper J."/>
            <person name="Damon W."/>
            <person name="Desjardin D."/>
            <person name="Finy P."/>
            <person name="Geml J."/>
            <person name="Haridas S."/>
            <person name="Hughes K."/>
            <person name="Justo A."/>
            <person name="Karasinski D."/>
            <person name="Kautmanova I."/>
            <person name="Kiss B."/>
            <person name="Kocsube S."/>
            <person name="Kotiranta H."/>
            <person name="LaButti K.M."/>
            <person name="Lechner B.E."/>
            <person name="Liimatainen K."/>
            <person name="Lipzen A."/>
            <person name="Lukacs Z."/>
            <person name="Mihaltcheva S."/>
            <person name="Morgado L.N."/>
            <person name="Niskanen T."/>
            <person name="Noordeloos M.E."/>
            <person name="Ohm R.A."/>
            <person name="Ortiz-Santana B."/>
            <person name="Ovrebo C."/>
            <person name="Racz N."/>
            <person name="Riley R."/>
            <person name="Savchenko A."/>
            <person name="Shiryaev A."/>
            <person name="Soop K."/>
            <person name="Spirin V."/>
            <person name="Szebenyi C."/>
            <person name="Tomsovsky M."/>
            <person name="Tulloss R.E."/>
            <person name="Uehling J."/>
            <person name="Grigoriev I.V."/>
            <person name="Vagvolgyi C."/>
            <person name="Papp T."/>
            <person name="Martin F.M."/>
            <person name="Miettinen O."/>
            <person name="Hibbett D.S."/>
            <person name="Nagy L.G."/>
        </authorList>
    </citation>
    <scope>NUCLEOTIDE SEQUENCE [LARGE SCALE GENOMIC DNA]</scope>
    <source>
        <strain evidence="1 2">CBS 309.79</strain>
    </source>
</reference>
<proteinExistence type="predicted"/>
<dbReference type="EMBL" id="ML178836">
    <property type="protein sequence ID" value="TFK99005.1"/>
    <property type="molecule type" value="Genomic_DNA"/>
</dbReference>
<keyword evidence="2" id="KW-1185">Reference proteome</keyword>
<evidence type="ECO:0000313" key="2">
    <source>
        <dbReference type="Proteomes" id="UP000305067"/>
    </source>
</evidence>
<accession>A0A5C3QAB9</accession>
<sequence>MPAVGDAVRSCLVHRICSRLPASYASTRRTSGNLLAIGFLALALEHRRSAGECRTLSLLRCAAGAYPAEKKRKTQTA</sequence>
<protein>
    <submittedName>
        <fullName evidence="1">Uncharacterized protein</fullName>
    </submittedName>
</protein>
<name>A0A5C3QAB9_9AGAR</name>
<dbReference type="Proteomes" id="UP000305067">
    <property type="component" value="Unassembled WGS sequence"/>
</dbReference>